<comment type="similarity">
    <text evidence="1">Belongs to the glutaredoxin family.</text>
</comment>
<dbReference type="InterPro" id="IPR012336">
    <property type="entry name" value="Thioredoxin-like_fold"/>
</dbReference>
<dbReference type="Gene3D" id="3.40.30.10">
    <property type="entry name" value="Glutaredoxin"/>
    <property type="match status" value="1"/>
</dbReference>
<name>A0A133VM14_9EURY</name>
<keyword evidence="2" id="KW-0249">Electron transport</keyword>
<evidence type="ECO:0000313" key="4">
    <source>
        <dbReference type="EMBL" id="KXB07447.1"/>
    </source>
</evidence>
<evidence type="ECO:0000313" key="5">
    <source>
        <dbReference type="Proteomes" id="UP000070263"/>
    </source>
</evidence>
<dbReference type="SUPFAM" id="SSF52833">
    <property type="entry name" value="Thioredoxin-like"/>
    <property type="match status" value="1"/>
</dbReference>
<feature type="domain" description="Thioredoxin-like fold" evidence="3">
    <location>
        <begin position="6"/>
        <end position="80"/>
    </location>
</feature>
<dbReference type="EMBL" id="LHYE01000008">
    <property type="protein sequence ID" value="KXB07447.1"/>
    <property type="molecule type" value="Genomic_DNA"/>
</dbReference>
<sequence length="87" mass="9594">MIKIVKLEVFTAKPPCPGCSELLKLADEIEEEYGEEVEVVKNEGPCDELEKYEITVVPAAVIDEKIKIMGVCPSKESLRTALWEAGA</sequence>
<comment type="caution">
    <text evidence="4">The sequence shown here is derived from an EMBL/GenBank/DDBJ whole genome shotgun (WGS) entry which is preliminary data.</text>
</comment>
<dbReference type="Proteomes" id="UP000070263">
    <property type="component" value="Unassembled WGS sequence"/>
</dbReference>
<evidence type="ECO:0000256" key="1">
    <source>
        <dbReference type="ARBA" id="ARBA00007787"/>
    </source>
</evidence>
<dbReference type="Pfam" id="PF13192">
    <property type="entry name" value="Thioredoxin_3"/>
    <property type="match status" value="1"/>
</dbReference>
<proteinExistence type="inferred from homology"/>
<gene>
    <name evidence="4" type="ORF">AKJ51_01340</name>
</gene>
<keyword evidence="2" id="KW-0813">Transport</keyword>
<dbReference type="InterPro" id="IPR036249">
    <property type="entry name" value="Thioredoxin-like_sf"/>
</dbReference>
<organism evidence="4 5">
    <name type="scientific">candidate division MSBL1 archaeon SCGC-AAA382A20</name>
    <dbReference type="NCBI Taxonomy" id="1698280"/>
    <lineage>
        <taxon>Archaea</taxon>
        <taxon>Methanobacteriati</taxon>
        <taxon>Methanobacteriota</taxon>
        <taxon>candidate division MSBL1</taxon>
    </lineage>
</organism>
<evidence type="ECO:0000256" key="2">
    <source>
        <dbReference type="ARBA" id="ARBA00022982"/>
    </source>
</evidence>
<keyword evidence="5" id="KW-1185">Reference proteome</keyword>
<evidence type="ECO:0000259" key="3">
    <source>
        <dbReference type="Pfam" id="PF13192"/>
    </source>
</evidence>
<protein>
    <recommendedName>
        <fullName evidence="3">Thioredoxin-like fold domain-containing protein</fullName>
    </recommendedName>
</protein>
<dbReference type="AlphaFoldDB" id="A0A133VM14"/>
<accession>A0A133VM14</accession>
<reference evidence="4 5" key="1">
    <citation type="journal article" date="2016" name="Sci. Rep.">
        <title>Metabolic traits of an uncultured archaeal lineage -MSBL1- from brine pools of the Red Sea.</title>
        <authorList>
            <person name="Mwirichia R."/>
            <person name="Alam I."/>
            <person name="Rashid M."/>
            <person name="Vinu M."/>
            <person name="Ba-Alawi W."/>
            <person name="Anthony Kamau A."/>
            <person name="Kamanda Ngugi D."/>
            <person name="Goker M."/>
            <person name="Klenk H.P."/>
            <person name="Bajic V."/>
            <person name="Stingl U."/>
        </authorList>
    </citation>
    <scope>NUCLEOTIDE SEQUENCE [LARGE SCALE GENOMIC DNA]</scope>
    <source>
        <strain evidence="4">SCGC-AAA382A20</strain>
    </source>
</reference>